<dbReference type="GO" id="GO:0005886">
    <property type="term" value="C:plasma membrane"/>
    <property type="evidence" value="ECO:0007669"/>
    <property type="project" value="TreeGrafter"/>
</dbReference>
<dbReference type="Proteomes" id="UP000005408">
    <property type="component" value="Unassembled WGS sequence"/>
</dbReference>
<evidence type="ECO:0000256" key="3">
    <source>
        <dbReference type="ARBA" id="ARBA00022989"/>
    </source>
</evidence>
<feature type="transmembrane region" description="Helical" evidence="8">
    <location>
        <begin position="235"/>
        <end position="252"/>
    </location>
</feature>
<evidence type="ECO:0000313" key="10">
    <source>
        <dbReference type="EnsemblMetazoa" id="G3556.1:cds"/>
    </source>
</evidence>
<evidence type="ECO:0000256" key="7">
    <source>
        <dbReference type="ARBA" id="ARBA00023224"/>
    </source>
</evidence>
<evidence type="ECO:0000256" key="8">
    <source>
        <dbReference type="SAM" id="Phobius"/>
    </source>
</evidence>
<keyword evidence="2 8" id="KW-0812">Transmembrane</keyword>
<dbReference type="Pfam" id="PF00001">
    <property type="entry name" value="7tm_1"/>
    <property type="match status" value="1"/>
</dbReference>
<keyword evidence="5 8" id="KW-0472">Membrane</keyword>
<dbReference type="CDD" id="cd00637">
    <property type="entry name" value="7tm_classA_rhodopsin-like"/>
    <property type="match status" value="1"/>
</dbReference>
<accession>A0A8W8MVI6</accession>
<reference evidence="10" key="1">
    <citation type="submission" date="2022-08" db="UniProtKB">
        <authorList>
            <consortium name="EnsemblMetazoa"/>
        </authorList>
    </citation>
    <scope>IDENTIFICATION</scope>
    <source>
        <strain evidence="10">05x7-T-G4-1.051#20</strain>
    </source>
</reference>
<dbReference type="AlphaFoldDB" id="A0A8W8MVI6"/>
<keyword evidence="11" id="KW-1185">Reference proteome</keyword>
<dbReference type="PROSITE" id="PS50262">
    <property type="entry name" value="G_PROTEIN_RECEP_F1_2"/>
    <property type="match status" value="1"/>
</dbReference>
<proteinExistence type="predicted"/>
<organism evidence="10 11">
    <name type="scientific">Magallana gigas</name>
    <name type="common">Pacific oyster</name>
    <name type="synonym">Crassostrea gigas</name>
    <dbReference type="NCBI Taxonomy" id="29159"/>
    <lineage>
        <taxon>Eukaryota</taxon>
        <taxon>Metazoa</taxon>
        <taxon>Spiralia</taxon>
        <taxon>Lophotrochozoa</taxon>
        <taxon>Mollusca</taxon>
        <taxon>Bivalvia</taxon>
        <taxon>Autobranchia</taxon>
        <taxon>Pteriomorphia</taxon>
        <taxon>Ostreida</taxon>
        <taxon>Ostreoidea</taxon>
        <taxon>Ostreidae</taxon>
        <taxon>Magallana</taxon>
    </lineage>
</organism>
<dbReference type="PRINTS" id="PR00237">
    <property type="entry name" value="GPCRRHODOPSN"/>
</dbReference>
<evidence type="ECO:0000256" key="4">
    <source>
        <dbReference type="ARBA" id="ARBA00023040"/>
    </source>
</evidence>
<keyword evidence="4" id="KW-0297">G-protein coupled receptor</keyword>
<sequence length="316" mass="35936">MDSLVNLTESERLALWDNTRFKSFLPSTVFMILCAVVGAIGNGIVIYIYGTRLHRKYAGRYFIPYLAVADLFALLVSVELHTVTNSFPVTNTLEKLCKWNYVIAFFATVLSIDILLIIAVQRYLKVCKPFKGQMTLFWRRFALCLTFILSIPFLVPTYITFGLEKVYNKELNVTGTACRRLTSTTQALSLVHGATCTLLVVIIGIALIVLYIKIGKAINRQNKQNFGEPNIKKTNTSLMFMIITLIFLVSYLPRMITFLLEGIWAGLWETLTVEEYAIVRMLEVLYNVNHLANPFVYAFMDVKFVAELKKEISCGN</sequence>
<comment type="subcellular location">
    <subcellularLocation>
        <location evidence="1">Membrane</location>
        <topology evidence="1">Multi-pass membrane protein</topology>
    </subcellularLocation>
</comment>
<feature type="transmembrane region" description="Helical" evidence="8">
    <location>
        <begin position="141"/>
        <end position="161"/>
    </location>
</feature>
<protein>
    <recommendedName>
        <fullName evidence="9">G-protein coupled receptors family 1 profile domain-containing protein</fullName>
    </recommendedName>
</protein>
<dbReference type="PANTHER" id="PTHR24243:SF224">
    <property type="entry name" value="G-PROTEIN COUPLED RECEPTOR 19-RELATED"/>
    <property type="match status" value="1"/>
</dbReference>
<feature type="transmembrane region" description="Helical" evidence="8">
    <location>
        <begin position="190"/>
        <end position="214"/>
    </location>
</feature>
<dbReference type="EnsemblMetazoa" id="G3556.1">
    <property type="protein sequence ID" value="G3556.1:cds"/>
    <property type="gene ID" value="G3556"/>
</dbReference>
<dbReference type="PANTHER" id="PTHR24243">
    <property type="entry name" value="G-PROTEIN COUPLED RECEPTOR"/>
    <property type="match status" value="1"/>
</dbReference>
<keyword evidence="7" id="KW-0807">Transducer</keyword>
<evidence type="ECO:0000256" key="5">
    <source>
        <dbReference type="ARBA" id="ARBA00023136"/>
    </source>
</evidence>
<evidence type="ECO:0000256" key="1">
    <source>
        <dbReference type="ARBA" id="ARBA00004141"/>
    </source>
</evidence>
<evidence type="ECO:0000256" key="6">
    <source>
        <dbReference type="ARBA" id="ARBA00023170"/>
    </source>
</evidence>
<keyword evidence="3 8" id="KW-1133">Transmembrane helix</keyword>
<dbReference type="InterPro" id="IPR017452">
    <property type="entry name" value="GPCR_Rhodpsn_7TM"/>
</dbReference>
<keyword evidence="6" id="KW-0675">Receptor</keyword>
<dbReference type="Gene3D" id="1.20.1070.10">
    <property type="entry name" value="Rhodopsin 7-helix transmembrane proteins"/>
    <property type="match status" value="1"/>
</dbReference>
<dbReference type="GO" id="GO:0004930">
    <property type="term" value="F:G protein-coupled receptor activity"/>
    <property type="evidence" value="ECO:0007669"/>
    <property type="project" value="UniProtKB-KW"/>
</dbReference>
<feature type="transmembrane region" description="Helical" evidence="8">
    <location>
        <begin position="101"/>
        <end position="120"/>
    </location>
</feature>
<dbReference type="InterPro" id="IPR000276">
    <property type="entry name" value="GPCR_Rhodpsn"/>
</dbReference>
<feature type="transmembrane region" description="Helical" evidence="8">
    <location>
        <begin position="24"/>
        <end position="49"/>
    </location>
</feature>
<feature type="domain" description="G-protein coupled receptors family 1 profile" evidence="9">
    <location>
        <begin position="41"/>
        <end position="297"/>
    </location>
</feature>
<feature type="transmembrane region" description="Helical" evidence="8">
    <location>
        <begin position="61"/>
        <end position="81"/>
    </location>
</feature>
<evidence type="ECO:0000313" key="11">
    <source>
        <dbReference type="Proteomes" id="UP000005408"/>
    </source>
</evidence>
<name>A0A8W8MVI6_MAGGI</name>
<evidence type="ECO:0000259" key="9">
    <source>
        <dbReference type="PROSITE" id="PS50262"/>
    </source>
</evidence>
<evidence type="ECO:0000256" key="2">
    <source>
        <dbReference type="ARBA" id="ARBA00022692"/>
    </source>
</evidence>
<dbReference type="SUPFAM" id="SSF81321">
    <property type="entry name" value="Family A G protein-coupled receptor-like"/>
    <property type="match status" value="1"/>
</dbReference>